<accession>A0ACB8UCF9</accession>
<gene>
    <name evidence="1" type="ORF">BDY19DRAFT_927585</name>
</gene>
<evidence type="ECO:0000313" key="2">
    <source>
        <dbReference type="Proteomes" id="UP001055072"/>
    </source>
</evidence>
<sequence>MCVVVGSIEHATSTCRMCKAFKPQSGRCPHVSETCRNRVHHPGYQVSHFKNAEVASFNTCGYCRWAKANPNAKPTQNTGWPGCCRAPTPAEYKLVQIADWPSVSAMHNIPIPHEVKSILDSIGFQRMATFANNSTNTRGAMPPSQPPSMSRRSSAVVASALRSEVTPVKSHSLPIPARLKGGSPQQTASSLTTSSRPSGEPSPSSAASANGMDQIVLPRRPIVETQPERRRDNSRESKQSPSRKNVDLTGTLSRKGGSQRPPLSNVISPKNPVEAQSQPQSRKGSGNNPSPPPSHTPRNVDRGHERSNSTATLRQRSPLELDVSSLSISSGSSSASSDSGDGSETTVISDGGFTDYLSDESEAELQRQAEVRAAIIAQTQVEEQEFRAARQQLANIDLRPPKSWTSNVSTPRLQSSTSSGNGSYGSQYSTPSYPGQTASQSRV</sequence>
<dbReference type="Proteomes" id="UP001055072">
    <property type="component" value="Unassembled WGS sequence"/>
</dbReference>
<dbReference type="EMBL" id="MU274904">
    <property type="protein sequence ID" value="KAI0091936.1"/>
    <property type="molecule type" value="Genomic_DNA"/>
</dbReference>
<proteinExistence type="predicted"/>
<evidence type="ECO:0000313" key="1">
    <source>
        <dbReference type="EMBL" id="KAI0091936.1"/>
    </source>
</evidence>
<keyword evidence="2" id="KW-1185">Reference proteome</keyword>
<protein>
    <submittedName>
        <fullName evidence="1">Uncharacterized protein</fullName>
    </submittedName>
</protein>
<name>A0ACB8UCF9_9APHY</name>
<comment type="caution">
    <text evidence="1">The sequence shown here is derived from an EMBL/GenBank/DDBJ whole genome shotgun (WGS) entry which is preliminary data.</text>
</comment>
<reference evidence="1" key="1">
    <citation type="journal article" date="2021" name="Environ. Microbiol.">
        <title>Gene family expansions and transcriptome signatures uncover fungal adaptations to wood decay.</title>
        <authorList>
            <person name="Hage H."/>
            <person name="Miyauchi S."/>
            <person name="Viragh M."/>
            <person name="Drula E."/>
            <person name="Min B."/>
            <person name="Chaduli D."/>
            <person name="Navarro D."/>
            <person name="Favel A."/>
            <person name="Norest M."/>
            <person name="Lesage-Meessen L."/>
            <person name="Balint B."/>
            <person name="Merenyi Z."/>
            <person name="de Eugenio L."/>
            <person name="Morin E."/>
            <person name="Martinez A.T."/>
            <person name="Baldrian P."/>
            <person name="Stursova M."/>
            <person name="Martinez M.J."/>
            <person name="Novotny C."/>
            <person name="Magnuson J.K."/>
            <person name="Spatafora J.W."/>
            <person name="Maurice S."/>
            <person name="Pangilinan J."/>
            <person name="Andreopoulos W."/>
            <person name="LaButti K."/>
            <person name="Hundley H."/>
            <person name="Na H."/>
            <person name="Kuo A."/>
            <person name="Barry K."/>
            <person name="Lipzen A."/>
            <person name="Henrissat B."/>
            <person name="Riley R."/>
            <person name="Ahrendt S."/>
            <person name="Nagy L.G."/>
            <person name="Grigoriev I.V."/>
            <person name="Martin F."/>
            <person name="Rosso M.N."/>
        </authorList>
    </citation>
    <scope>NUCLEOTIDE SEQUENCE</scope>
    <source>
        <strain evidence="1">CBS 384.51</strain>
    </source>
</reference>
<organism evidence="1 2">
    <name type="scientific">Irpex rosettiformis</name>
    <dbReference type="NCBI Taxonomy" id="378272"/>
    <lineage>
        <taxon>Eukaryota</taxon>
        <taxon>Fungi</taxon>
        <taxon>Dikarya</taxon>
        <taxon>Basidiomycota</taxon>
        <taxon>Agaricomycotina</taxon>
        <taxon>Agaricomycetes</taxon>
        <taxon>Polyporales</taxon>
        <taxon>Irpicaceae</taxon>
        <taxon>Irpex</taxon>
    </lineage>
</organism>